<feature type="compositionally biased region" description="Acidic residues" evidence="1">
    <location>
        <begin position="192"/>
        <end position="202"/>
    </location>
</feature>
<dbReference type="AlphaFoldDB" id="A0A6G1IA29"/>
<evidence type="ECO:0000313" key="2">
    <source>
        <dbReference type="EMBL" id="KAF2405140.1"/>
    </source>
</evidence>
<dbReference type="Pfam" id="PF20354">
    <property type="entry name" value="DUF6649"/>
    <property type="match status" value="1"/>
</dbReference>
<evidence type="ECO:0000256" key="1">
    <source>
        <dbReference type="SAM" id="MobiDB-lite"/>
    </source>
</evidence>
<dbReference type="Proteomes" id="UP000799640">
    <property type="component" value="Unassembled WGS sequence"/>
</dbReference>
<name>A0A6G1IA29_9PEZI</name>
<evidence type="ECO:0000313" key="3">
    <source>
        <dbReference type="Proteomes" id="UP000799640"/>
    </source>
</evidence>
<protein>
    <submittedName>
        <fullName evidence="2">Uncharacterized protein</fullName>
    </submittedName>
</protein>
<feature type="region of interest" description="Disordered" evidence="1">
    <location>
        <begin position="1"/>
        <end position="26"/>
    </location>
</feature>
<accession>A0A6G1IA29</accession>
<organism evidence="2 3">
    <name type="scientific">Trichodelitschia bisporula</name>
    <dbReference type="NCBI Taxonomy" id="703511"/>
    <lineage>
        <taxon>Eukaryota</taxon>
        <taxon>Fungi</taxon>
        <taxon>Dikarya</taxon>
        <taxon>Ascomycota</taxon>
        <taxon>Pezizomycotina</taxon>
        <taxon>Dothideomycetes</taxon>
        <taxon>Dothideomycetes incertae sedis</taxon>
        <taxon>Phaeotrichales</taxon>
        <taxon>Phaeotrichaceae</taxon>
        <taxon>Trichodelitschia</taxon>
    </lineage>
</organism>
<dbReference type="OrthoDB" id="5345504at2759"/>
<feature type="region of interest" description="Disordered" evidence="1">
    <location>
        <begin position="39"/>
        <end position="62"/>
    </location>
</feature>
<feature type="region of interest" description="Disordered" evidence="1">
    <location>
        <begin position="158"/>
        <end position="202"/>
    </location>
</feature>
<dbReference type="EMBL" id="ML996687">
    <property type="protein sequence ID" value="KAF2405140.1"/>
    <property type="molecule type" value="Genomic_DNA"/>
</dbReference>
<dbReference type="InterPro" id="IPR046591">
    <property type="entry name" value="DUF6649"/>
</dbReference>
<sequence>MLCHAQLPVDQQPHGVKRRNPDDLEADPQRLTKRFNLLNIDAHSRSSNPANAPRSHDHNDEEWMDVEDTKHRVFIHDLDKELEEEVESDSERPIFIPDIEKHLNRLPKHVLVGDDAKAAAKMQMVLYRLSPSLTVPEEYDSARKAILEARARARDRQALTIPGPPAGMPTARFPNKAHGHSLQHGGPWGQDQDPDPDAMDMD</sequence>
<keyword evidence="3" id="KW-1185">Reference proteome</keyword>
<reference evidence="2" key="1">
    <citation type="journal article" date="2020" name="Stud. Mycol.">
        <title>101 Dothideomycetes genomes: a test case for predicting lifestyles and emergence of pathogens.</title>
        <authorList>
            <person name="Haridas S."/>
            <person name="Albert R."/>
            <person name="Binder M."/>
            <person name="Bloem J."/>
            <person name="Labutti K."/>
            <person name="Salamov A."/>
            <person name="Andreopoulos B."/>
            <person name="Baker S."/>
            <person name="Barry K."/>
            <person name="Bills G."/>
            <person name="Bluhm B."/>
            <person name="Cannon C."/>
            <person name="Castanera R."/>
            <person name="Culley D."/>
            <person name="Daum C."/>
            <person name="Ezra D."/>
            <person name="Gonzalez J."/>
            <person name="Henrissat B."/>
            <person name="Kuo A."/>
            <person name="Liang C."/>
            <person name="Lipzen A."/>
            <person name="Lutzoni F."/>
            <person name="Magnuson J."/>
            <person name="Mondo S."/>
            <person name="Nolan M."/>
            <person name="Ohm R."/>
            <person name="Pangilinan J."/>
            <person name="Park H.-J."/>
            <person name="Ramirez L."/>
            <person name="Alfaro M."/>
            <person name="Sun H."/>
            <person name="Tritt A."/>
            <person name="Yoshinaga Y."/>
            <person name="Zwiers L.-H."/>
            <person name="Turgeon B."/>
            <person name="Goodwin S."/>
            <person name="Spatafora J."/>
            <person name="Crous P."/>
            <person name="Grigoriev I."/>
        </authorList>
    </citation>
    <scope>NUCLEOTIDE SEQUENCE</scope>
    <source>
        <strain evidence="2">CBS 262.69</strain>
    </source>
</reference>
<gene>
    <name evidence="2" type="ORF">EJ06DRAFT_14624</name>
</gene>
<proteinExistence type="predicted"/>